<dbReference type="HOGENOM" id="CLU_145146_0_0_1"/>
<dbReference type="OrthoDB" id="3230070at2759"/>
<protein>
    <recommendedName>
        <fullName evidence="3">Reverse transcriptase</fullName>
    </recommendedName>
</protein>
<accession>A0A0D0CID2</accession>
<keyword evidence="2" id="KW-1185">Reference proteome</keyword>
<evidence type="ECO:0008006" key="3">
    <source>
        <dbReference type="Google" id="ProtNLM"/>
    </source>
</evidence>
<sequence>RIDAVRMSRRRTELKWTKVWDKRSIHGRFTIANRIPPSLKPTQRLKETSREIFGRLMQCRTGHDYIGKYFDKFVPFKNIDCPCGKPPQSCEHILRECPRYEQYRHILRKVSQDISLAEILGSIEGVNTLISFLEKSGAFMRDGNPRKPSCEP</sequence>
<gene>
    <name evidence="1" type="ORF">GYMLUDRAFT_124196</name>
</gene>
<reference evidence="1 2" key="1">
    <citation type="submission" date="2014-04" db="EMBL/GenBank/DDBJ databases">
        <title>Evolutionary Origins and Diversification of the Mycorrhizal Mutualists.</title>
        <authorList>
            <consortium name="DOE Joint Genome Institute"/>
            <consortium name="Mycorrhizal Genomics Consortium"/>
            <person name="Kohler A."/>
            <person name="Kuo A."/>
            <person name="Nagy L.G."/>
            <person name="Floudas D."/>
            <person name="Copeland A."/>
            <person name="Barry K.W."/>
            <person name="Cichocki N."/>
            <person name="Veneault-Fourrey C."/>
            <person name="LaButti K."/>
            <person name="Lindquist E.A."/>
            <person name="Lipzen A."/>
            <person name="Lundell T."/>
            <person name="Morin E."/>
            <person name="Murat C."/>
            <person name="Riley R."/>
            <person name="Ohm R."/>
            <person name="Sun H."/>
            <person name="Tunlid A."/>
            <person name="Henrissat B."/>
            <person name="Grigoriev I.V."/>
            <person name="Hibbett D.S."/>
            <person name="Martin F."/>
        </authorList>
    </citation>
    <scope>NUCLEOTIDE SEQUENCE [LARGE SCALE GENOMIC DNA]</scope>
    <source>
        <strain evidence="1 2">FD-317 M1</strain>
    </source>
</reference>
<dbReference type="Proteomes" id="UP000053593">
    <property type="component" value="Unassembled WGS sequence"/>
</dbReference>
<proteinExistence type="predicted"/>
<organism evidence="1 2">
    <name type="scientific">Collybiopsis luxurians FD-317 M1</name>
    <dbReference type="NCBI Taxonomy" id="944289"/>
    <lineage>
        <taxon>Eukaryota</taxon>
        <taxon>Fungi</taxon>
        <taxon>Dikarya</taxon>
        <taxon>Basidiomycota</taxon>
        <taxon>Agaricomycotina</taxon>
        <taxon>Agaricomycetes</taxon>
        <taxon>Agaricomycetidae</taxon>
        <taxon>Agaricales</taxon>
        <taxon>Marasmiineae</taxon>
        <taxon>Omphalotaceae</taxon>
        <taxon>Collybiopsis</taxon>
        <taxon>Collybiopsis luxurians</taxon>
    </lineage>
</organism>
<dbReference type="EMBL" id="KN834787">
    <property type="protein sequence ID" value="KIK58037.1"/>
    <property type="molecule type" value="Genomic_DNA"/>
</dbReference>
<name>A0A0D0CID2_9AGAR</name>
<dbReference type="AlphaFoldDB" id="A0A0D0CID2"/>
<evidence type="ECO:0000313" key="1">
    <source>
        <dbReference type="EMBL" id="KIK58037.1"/>
    </source>
</evidence>
<feature type="non-terminal residue" evidence="1">
    <location>
        <position position="152"/>
    </location>
</feature>
<feature type="non-terminal residue" evidence="1">
    <location>
        <position position="1"/>
    </location>
</feature>
<evidence type="ECO:0000313" key="2">
    <source>
        <dbReference type="Proteomes" id="UP000053593"/>
    </source>
</evidence>